<comment type="caution">
    <text evidence="1">The sequence shown here is derived from an EMBL/GenBank/DDBJ whole genome shotgun (WGS) entry which is preliminary data.</text>
</comment>
<accession>A0A317D371</accession>
<evidence type="ECO:0000313" key="2">
    <source>
        <dbReference type="EMBL" id="PWR17080.1"/>
    </source>
</evidence>
<sequence length="38" mass="4059">ATLRSYLSTAAKHGLDALDVLKQLFTTGPWLPQAVTSS</sequence>
<proteinExistence type="predicted"/>
<name>A0A317D371_9ACTN</name>
<feature type="non-terminal residue" evidence="1">
    <location>
        <position position="1"/>
    </location>
</feature>
<dbReference type="AlphaFoldDB" id="A0A317D371"/>
<protein>
    <submittedName>
        <fullName evidence="1">IS66 family transposase</fullName>
    </submittedName>
</protein>
<evidence type="ECO:0000313" key="1">
    <source>
        <dbReference type="EMBL" id="PWR07005.1"/>
    </source>
</evidence>
<dbReference type="EMBL" id="QGKS01000074">
    <property type="protein sequence ID" value="PWR17080.1"/>
    <property type="molecule type" value="Genomic_DNA"/>
</dbReference>
<reference evidence="1 3" key="1">
    <citation type="submission" date="2018-05" db="EMBL/GenBank/DDBJ databases">
        <title>Micromonosporas from Atacama Desert.</title>
        <authorList>
            <person name="Carro L."/>
            <person name="Golinska P."/>
            <person name="Klenk H.-P."/>
            <person name="Goodfellow M."/>
        </authorList>
    </citation>
    <scope>NUCLEOTIDE SEQUENCE [LARGE SCALE GENOMIC DNA]</scope>
    <source>
        <strain evidence="1 3">4G51</strain>
    </source>
</reference>
<dbReference type="Proteomes" id="UP000246050">
    <property type="component" value="Unassembled WGS sequence"/>
</dbReference>
<gene>
    <name evidence="2" type="ORF">DKT69_02095</name>
    <name evidence="1" type="ORF">DKT69_35850</name>
</gene>
<organism evidence="1 3">
    <name type="scientific">Micromonospora sicca</name>
    <dbReference type="NCBI Taxonomy" id="2202420"/>
    <lineage>
        <taxon>Bacteria</taxon>
        <taxon>Bacillati</taxon>
        <taxon>Actinomycetota</taxon>
        <taxon>Actinomycetes</taxon>
        <taxon>Micromonosporales</taxon>
        <taxon>Micromonosporaceae</taxon>
        <taxon>Micromonospora</taxon>
    </lineage>
</organism>
<dbReference type="EMBL" id="QGKS01000493">
    <property type="protein sequence ID" value="PWR07005.1"/>
    <property type="molecule type" value="Genomic_DNA"/>
</dbReference>
<evidence type="ECO:0000313" key="3">
    <source>
        <dbReference type="Proteomes" id="UP000246050"/>
    </source>
</evidence>